<evidence type="ECO:0000256" key="4">
    <source>
        <dbReference type="ARBA" id="ARBA00023110"/>
    </source>
</evidence>
<feature type="domain" description="FKBP26 IF" evidence="7">
    <location>
        <begin position="130"/>
        <end position="159"/>
    </location>
</feature>
<dbReference type="Gene3D" id="3.10.50.40">
    <property type="match status" value="1"/>
</dbReference>
<dbReference type="InterPro" id="IPR048261">
    <property type="entry name" value="SlpA/SlyD-like_ins_sf"/>
</dbReference>
<comment type="similarity">
    <text evidence="2">Belongs to the FKBP-type PPIase family.</text>
</comment>
<reference evidence="8" key="2">
    <citation type="journal article" date="2014" name="ISME J.">
        <title>Microbial stratification in low pH oxic and suboxic macroscopic growths along an acid mine drainage.</title>
        <authorList>
            <person name="Mendez-Garcia C."/>
            <person name="Mesa V."/>
            <person name="Sprenger R.R."/>
            <person name="Richter M."/>
            <person name="Diez M.S."/>
            <person name="Solano J."/>
            <person name="Bargiela R."/>
            <person name="Golyshina O.V."/>
            <person name="Manteca A."/>
            <person name="Ramos J.L."/>
            <person name="Gallego J.R."/>
            <person name="Llorente I."/>
            <person name="Martins Dos Santos V.A."/>
            <person name="Jensen O.N."/>
            <person name="Pelaez A.I."/>
            <person name="Sanchez J."/>
            <person name="Ferrer M."/>
        </authorList>
    </citation>
    <scope>NUCLEOTIDE SEQUENCE</scope>
</reference>
<keyword evidence="4" id="KW-0697">Rotamase</keyword>
<evidence type="ECO:0000256" key="3">
    <source>
        <dbReference type="ARBA" id="ARBA00013194"/>
    </source>
</evidence>
<protein>
    <recommendedName>
        <fullName evidence="3">peptidylprolyl isomerase</fullName>
        <ecNumber evidence="3">5.2.1.8</ecNumber>
    </recommendedName>
</protein>
<comment type="caution">
    <text evidence="8">The sequence shown here is derived from an EMBL/GenBank/DDBJ whole genome shotgun (WGS) entry which is preliminary data.</text>
</comment>
<dbReference type="GO" id="GO:0003755">
    <property type="term" value="F:peptidyl-prolyl cis-trans isomerase activity"/>
    <property type="evidence" value="ECO:0007669"/>
    <property type="project" value="UniProtKB-KW"/>
</dbReference>
<evidence type="ECO:0000256" key="5">
    <source>
        <dbReference type="ARBA" id="ARBA00023235"/>
    </source>
</evidence>
<reference evidence="8" key="1">
    <citation type="submission" date="2013-08" db="EMBL/GenBank/DDBJ databases">
        <authorList>
            <person name="Mendez C."/>
            <person name="Richter M."/>
            <person name="Ferrer M."/>
            <person name="Sanchez J."/>
        </authorList>
    </citation>
    <scope>NUCLEOTIDE SEQUENCE</scope>
</reference>
<feature type="region of interest" description="Disordered" evidence="6">
    <location>
        <begin position="41"/>
        <end position="60"/>
    </location>
</feature>
<keyword evidence="5 8" id="KW-0413">Isomerase</keyword>
<gene>
    <name evidence="8" type="ORF">B1B_10078</name>
</gene>
<name>T1BKB9_9ZZZZ</name>
<dbReference type="AlphaFoldDB" id="T1BKB9"/>
<accession>T1BKB9</accession>
<evidence type="ECO:0000256" key="1">
    <source>
        <dbReference type="ARBA" id="ARBA00000971"/>
    </source>
</evidence>
<dbReference type="EC" id="5.2.1.8" evidence="3"/>
<dbReference type="InterPro" id="IPR046357">
    <property type="entry name" value="PPIase_dom_sf"/>
</dbReference>
<sequence>MAAPMTDKASSGPVQKGDLVLVDYELWSEFGGKRELLDTTRESAAKEAKAETPETALFRPRPHVVGRELFPGSLGKIEAALEGATVGTEAEKEFAPSDAFGERDPDLVESFSIQKISRLPEMRREDAHLDLGTVLTIEGRSGRVSLITAGRVKVDFNRPQAGRKVQFKFQVLEKITDPTRVATTVLDMEYGKGGGVPGAGGGG</sequence>
<dbReference type="InterPro" id="IPR054016">
    <property type="entry name" value="FKBP26_IF"/>
</dbReference>
<dbReference type="Gene3D" id="2.40.10.330">
    <property type="match status" value="1"/>
</dbReference>
<evidence type="ECO:0000256" key="2">
    <source>
        <dbReference type="ARBA" id="ARBA00006577"/>
    </source>
</evidence>
<evidence type="ECO:0000313" key="8">
    <source>
        <dbReference type="EMBL" id="EQD53709.1"/>
    </source>
</evidence>
<dbReference type="PANTHER" id="PTHR47861">
    <property type="entry name" value="FKBP-TYPE PEPTIDYL-PROLYL CIS-TRANS ISOMERASE SLYD"/>
    <property type="match status" value="1"/>
</dbReference>
<dbReference type="EMBL" id="AUZY01006639">
    <property type="protein sequence ID" value="EQD53709.1"/>
    <property type="molecule type" value="Genomic_DNA"/>
</dbReference>
<proteinExistence type="inferred from homology"/>
<organism evidence="8">
    <name type="scientific">mine drainage metagenome</name>
    <dbReference type="NCBI Taxonomy" id="410659"/>
    <lineage>
        <taxon>unclassified sequences</taxon>
        <taxon>metagenomes</taxon>
        <taxon>ecological metagenomes</taxon>
    </lineage>
</organism>
<evidence type="ECO:0000259" key="7">
    <source>
        <dbReference type="Pfam" id="PF22199"/>
    </source>
</evidence>
<evidence type="ECO:0000256" key="6">
    <source>
        <dbReference type="SAM" id="MobiDB-lite"/>
    </source>
</evidence>
<feature type="compositionally biased region" description="Basic and acidic residues" evidence="6">
    <location>
        <begin position="41"/>
        <end position="52"/>
    </location>
</feature>
<dbReference type="Pfam" id="PF22199">
    <property type="entry name" value="FKBP26_IF"/>
    <property type="match status" value="1"/>
</dbReference>
<dbReference type="PANTHER" id="PTHR47861:SF2">
    <property type="entry name" value="LONG-TYPE PEPTIDYL-PROLYL CIS-TRANS ISOMERASE"/>
    <property type="match status" value="1"/>
</dbReference>
<dbReference type="SUPFAM" id="SSF54534">
    <property type="entry name" value="FKBP-like"/>
    <property type="match status" value="1"/>
</dbReference>
<comment type="catalytic activity">
    <reaction evidence="1">
        <text>[protein]-peptidylproline (omega=180) = [protein]-peptidylproline (omega=0)</text>
        <dbReference type="Rhea" id="RHEA:16237"/>
        <dbReference type="Rhea" id="RHEA-COMP:10747"/>
        <dbReference type="Rhea" id="RHEA-COMP:10748"/>
        <dbReference type="ChEBI" id="CHEBI:83833"/>
        <dbReference type="ChEBI" id="CHEBI:83834"/>
        <dbReference type="EC" id="5.2.1.8"/>
    </reaction>
</comment>